<dbReference type="Proteomes" id="UP001255856">
    <property type="component" value="Unassembled WGS sequence"/>
</dbReference>
<evidence type="ECO:0000256" key="1">
    <source>
        <dbReference type="ARBA" id="ARBA00004141"/>
    </source>
</evidence>
<comment type="similarity">
    <text evidence="2 6">Belongs to the peroxisomal membrane protein PXMP2/4 family.</text>
</comment>
<proteinExistence type="inferred from homology"/>
<feature type="transmembrane region" description="Helical" evidence="6">
    <location>
        <begin position="92"/>
        <end position="108"/>
    </location>
</feature>
<accession>A0AAD9MKI2</accession>
<evidence type="ECO:0000256" key="6">
    <source>
        <dbReference type="RuleBase" id="RU363053"/>
    </source>
</evidence>
<dbReference type="GO" id="GO:0016020">
    <property type="term" value="C:membrane"/>
    <property type="evidence" value="ECO:0007669"/>
    <property type="project" value="UniProtKB-SubCell"/>
</dbReference>
<reference evidence="8" key="1">
    <citation type="submission" date="2021-01" db="EMBL/GenBank/DDBJ databases">
        <authorList>
            <person name="Eckstrom K.M.E."/>
        </authorList>
    </citation>
    <scope>NUCLEOTIDE SEQUENCE</scope>
    <source>
        <strain evidence="8">UVCC 0001</strain>
    </source>
</reference>
<name>A0AAD9MKI2_PROWI</name>
<evidence type="ECO:0000313" key="9">
    <source>
        <dbReference type="Proteomes" id="UP001255856"/>
    </source>
</evidence>
<dbReference type="EMBL" id="JASFZW010000005">
    <property type="protein sequence ID" value="KAK2078150.1"/>
    <property type="molecule type" value="Genomic_DNA"/>
</dbReference>
<dbReference type="Pfam" id="PF04117">
    <property type="entry name" value="Mpv17_PMP22"/>
    <property type="match status" value="1"/>
</dbReference>
<evidence type="ECO:0000256" key="2">
    <source>
        <dbReference type="ARBA" id="ARBA00006824"/>
    </source>
</evidence>
<feature type="transmembrane region" description="Helical" evidence="6">
    <location>
        <begin position="192"/>
        <end position="208"/>
    </location>
</feature>
<dbReference type="GO" id="GO:0005737">
    <property type="term" value="C:cytoplasm"/>
    <property type="evidence" value="ECO:0007669"/>
    <property type="project" value="TreeGrafter"/>
</dbReference>
<keyword evidence="4 6" id="KW-1133">Transmembrane helix</keyword>
<keyword evidence="5 6" id="KW-0472">Membrane</keyword>
<organism evidence="8 9">
    <name type="scientific">Prototheca wickerhamii</name>
    <dbReference type="NCBI Taxonomy" id="3111"/>
    <lineage>
        <taxon>Eukaryota</taxon>
        <taxon>Viridiplantae</taxon>
        <taxon>Chlorophyta</taxon>
        <taxon>core chlorophytes</taxon>
        <taxon>Trebouxiophyceae</taxon>
        <taxon>Chlorellales</taxon>
        <taxon>Chlorellaceae</taxon>
        <taxon>Prototheca</taxon>
    </lineage>
</organism>
<dbReference type="AlphaFoldDB" id="A0AAD9MKI2"/>
<evidence type="ECO:0000256" key="7">
    <source>
        <dbReference type="SAM" id="MobiDB-lite"/>
    </source>
</evidence>
<dbReference type="InterPro" id="IPR007248">
    <property type="entry name" value="Mpv17_PMP22"/>
</dbReference>
<evidence type="ECO:0000256" key="4">
    <source>
        <dbReference type="ARBA" id="ARBA00022989"/>
    </source>
</evidence>
<evidence type="ECO:0000256" key="5">
    <source>
        <dbReference type="ARBA" id="ARBA00023136"/>
    </source>
</evidence>
<dbReference type="PANTHER" id="PTHR11266:SF91">
    <property type="entry name" value="EXPRESSED PROTEIN"/>
    <property type="match status" value="1"/>
</dbReference>
<sequence length="221" mass="24249">MFRRALTFLGQTGINMNRLPRPTRRDSSSRARAGKSGPSGPTGAGRGLAMGLLEAGVASGGLSVLGDLLAQGLTSPSGFDVKEFDWERASRIGSFGFLIYGPYQYWWYRALAKAFPTTSLPHFAAKVTANQIILGPLIVSAIFAWNLWLQGDAKAWPDKMRADFTTTIVNGWKFWVPAASVNFFAVPVPLQVWYMSACGLLWVAYLSYSSSKTQAQRRKEA</sequence>
<comment type="caution">
    <text evidence="8">The sequence shown here is derived from an EMBL/GenBank/DDBJ whole genome shotgun (WGS) entry which is preliminary data.</text>
</comment>
<feature type="transmembrane region" description="Helical" evidence="6">
    <location>
        <begin position="128"/>
        <end position="148"/>
    </location>
</feature>
<keyword evidence="9" id="KW-1185">Reference proteome</keyword>
<evidence type="ECO:0000313" key="8">
    <source>
        <dbReference type="EMBL" id="KAK2078150.1"/>
    </source>
</evidence>
<feature type="transmembrane region" description="Helical" evidence="6">
    <location>
        <begin position="168"/>
        <end position="186"/>
    </location>
</feature>
<gene>
    <name evidence="8" type="ORF">QBZ16_004018</name>
</gene>
<evidence type="ECO:0000256" key="3">
    <source>
        <dbReference type="ARBA" id="ARBA00022692"/>
    </source>
</evidence>
<keyword evidence="3 6" id="KW-0812">Transmembrane</keyword>
<feature type="region of interest" description="Disordered" evidence="7">
    <location>
        <begin position="15"/>
        <end position="44"/>
    </location>
</feature>
<dbReference type="PANTHER" id="PTHR11266">
    <property type="entry name" value="PEROXISOMAL MEMBRANE PROTEIN 2, PXMP2 MPV17"/>
    <property type="match status" value="1"/>
</dbReference>
<protein>
    <submittedName>
        <fullName evidence="8">Uncharacterized protein</fullName>
    </submittedName>
</protein>
<comment type="subcellular location">
    <subcellularLocation>
        <location evidence="1">Membrane</location>
        <topology evidence="1">Multi-pass membrane protein</topology>
    </subcellularLocation>
</comment>